<dbReference type="GO" id="GO:0070041">
    <property type="term" value="F:rRNA (uridine-C5-)-methyltransferase activity"/>
    <property type="evidence" value="ECO:0007669"/>
    <property type="project" value="TreeGrafter"/>
</dbReference>
<evidence type="ECO:0000256" key="6">
    <source>
        <dbReference type="SAM" id="MobiDB-lite"/>
    </source>
</evidence>
<keyword evidence="3 4" id="KW-0949">S-adenosyl-L-methionine</keyword>
<dbReference type="AlphaFoldDB" id="A0A239ANN3"/>
<feature type="active site" description="Nucleophile" evidence="4">
    <location>
        <position position="464"/>
    </location>
</feature>
<evidence type="ECO:0000313" key="9">
    <source>
        <dbReference type="Proteomes" id="UP000198324"/>
    </source>
</evidence>
<comment type="similarity">
    <text evidence="4">Belongs to the class I-like SAM-binding methyltransferase superfamily. RNA M5U methyltransferase family.</text>
</comment>
<dbReference type="PROSITE" id="PS51687">
    <property type="entry name" value="SAM_MT_RNA_M5U"/>
    <property type="match status" value="1"/>
</dbReference>
<dbReference type="Pfam" id="PF05958">
    <property type="entry name" value="tRNA_U5-meth_tr"/>
    <property type="match status" value="1"/>
</dbReference>
<dbReference type="InterPro" id="IPR030390">
    <property type="entry name" value="MeTrfase_TrmA_AS"/>
</dbReference>
<feature type="binding site" evidence="4">
    <location>
        <position position="437"/>
    </location>
    <ligand>
        <name>S-adenosyl-L-methionine</name>
        <dbReference type="ChEBI" id="CHEBI:59789"/>
    </ligand>
</feature>
<proteinExistence type="inferred from homology"/>
<accession>A0A239ANN3</accession>
<gene>
    <name evidence="8" type="ORF">SAMN04488503_2083</name>
</gene>
<dbReference type="InterPro" id="IPR002792">
    <property type="entry name" value="TRAM_dom"/>
</dbReference>
<dbReference type="EMBL" id="FZOC01000004">
    <property type="protein sequence ID" value="SNR96583.1"/>
    <property type="molecule type" value="Genomic_DNA"/>
</dbReference>
<protein>
    <submittedName>
        <fullName evidence="8">23S rRNA (Uracil1939-C5)-methyltransferase</fullName>
    </submittedName>
</protein>
<dbReference type="InterPro" id="IPR010280">
    <property type="entry name" value="U5_MeTrfase_fam"/>
</dbReference>
<evidence type="ECO:0000256" key="2">
    <source>
        <dbReference type="ARBA" id="ARBA00022679"/>
    </source>
</evidence>
<evidence type="ECO:0000313" key="8">
    <source>
        <dbReference type="EMBL" id="SNR96583.1"/>
    </source>
</evidence>
<dbReference type="SUPFAM" id="SSF50249">
    <property type="entry name" value="Nucleic acid-binding proteins"/>
    <property type="match status" value="1"/>
</dbReference>
<dbReference type="PROSITE" id="PS01230">
    <property type="entry name" value="TRMA_1"/>
    <property type="match status" value="1"/>
</dbReference>
<dbReference type="Pfam" id="PF01938">
    <property type="entry name" value="TRAM"/>
    <property type="match status" value="1"/>
</dbReference>
<dbReference type="RefSeq" id="WP_089274312.1">
    <property type="nucleotide sequence ID" value="NZ_FZOC01000004.1"/>
</dbReference>
<dbReference type="InterPro" id="IPR029063">
    <property type="entry name" value="SAM-dependent_MTases_sf"/>
</dbReference>
<dbReference type="GO" id="GO:0070475">
    <property type="term" value="P:rRNA base methylation"/>
    <property type="evidence" value="ECO:0007669"/>
    <property type="project" value="TreeGrafter"/>
</dbReference>
<feature type="region of interest" description="Disordered" evidence="6">
    <location>
        <begin position="1"/>
        <end position="38"/>
    </location>
</feature>
<dbReference type="OrthoDB" id="9804590at2"/>
<evidence type="ECO:0000259" key="7">
    <source>
        <dbReference type="PROSITE" id="PS50926"/>
    </source>
</evidence>
<reference evidence="8 9" key="1">
    <citation type="submission" date="2017-06" db="EMBL/GenBank/DDBJ databases">
        <authorList>
            <person name="Kim H.J."/>
            <person name="Triplett B.A."/>
        </authorList>
    </citation>
    <scope>NUCLEOTIDE SEQUENCE [LARGE SCALE GENOMIC DNA]</scope>
    <source>
        <strain evidence="8 9">DSM 13116</strain>
    </source>
</reference>
<dbReference type="PANTHER" id="PTHR11061">
    <property type="entry name" value="RNA M5U METHYLTRANSFERASE"/>
    <property type="match status" value="1"/>
</dbReference>
<dbReference type="PROSITE" id="PS50926">
    <property type="entry name" value="TRAM"/>
    <property type="match status" value="1"/>
</dbReference>
<dbReference type="Gene3D" id="2.40.50.1070">
    <property type="match status" value="1"/>
</dbReference>
<evidence type="ECO:0000256" key="5">
    <source>
        <dbReference type="PROSITE-ProRule" id="PRU10015"/>
    </source>
</evidence>
<feature type="domain" description="TRAM" evidence="7">
    <location>
        <begin position="38"/>
        <end position="106"/>
    </location>
</feature>
<dbReference type="PANTHER" id="PTHR11061:SF30">
    <property type="entry name" value="TRNA (URACIL(54)-C(5))-METHYLTRANSFERASE"/>
    <property type="match status" value="1"/>
</dbReference>
<evidence type="ECO:0000256" key="4">
    <source>
        <dbReference type="PROSITE-ProRule" id="PRU01024"/>
    </source>
</evidence>
<sequence length="510" mass="53420">MKNRASGRGGRGHASGRHSQKPSRGGQQRRSAPQREAHPLEGKALELRIDSLALGGAGVARLPEGVAGLEQGAGMAVFVAGALPGSVVRARISRVHRRHAEAVAVEVLEPSPEAVEPPCPHFGVCGGCPLMHLASERQLQWKERQILDALSRIGRVTPGSVLPAVPAPSATAFRNKMEFAFQGLGEGLRLGLYCASDPGRVFDLASCAIFPAEGAALVDNVRAACRTAGLAAYDRRTGLGLLRHLVLRHSVLEDRFLAQLITAPLPADSAPAQAIRGLGEELLARFPKLVGFVHAERARADGLAQAERTVLALGGHALVEGLEDVRYRVGADAFFQTSTGGALALYSGLRELLDLRPADVVLDLFCGGGGIALFLARSAARVLGLEANPAAVADAEANAQLNGAGNCRFLRADLTGESAVPERLPEGFARADAVVADPPREGLDAGLIQWLNRTRPARLAYVSCNPATLARDAGLLAGAGGGFELSAVRAVDLFPHTAHAECLALFTPRG</sequence>
<evidence type="ECO:0000256" key="1">
    <source>
        <dbReference type="ARBA" id="ARBA00022603"/>
    </source>
</evidence>
<feature type="compositionally biased region" description="Basic residues" evidence="6">
    <location>
        <begin position="1"/>
        <end position="21"/>
    </location>
</feature>
<keyword evidence="9" id="KW-1185">Reference proteome</keyword>
<dbReference type="Gene3D" id="2.40.50.140">
    <property type="entry name" value="Nucleic acid-binding proteins"/>
    <property type="match status" value="1"/>
</dbReference>
<keyword evidence="2 4" id="KW-0808">Transferase</keyword>
<dbReference type="Proteomes" id="UP000198324">
    <property type="component" value="Unassembled WGS sequence"/>
</dbReference>
<organism evidence="8 9">
    <name type="scientific">Humidesulfovibrio mexicanus</name>
    <dbReference type="NCBI Taxonomy" id="147047"/>
    <lineage>
        <taxon>Bacteria</taxon>
        <taxon>Pseudomonadati</taxon>
        <taxon>Thermodesulfobacteriota</taxon>
        <taxon>Desulfovibrionia</taxon>
        <taxon>Desulfovibrionales</taxon>
        <taxon>Desulfovibrionaceae</taxon>
        <taxon>Humidesulfovibrio</taxon>
    </lineage>
</organism>
<dbReference type="SUPFAM" id="SSF53335">
    <property type="entry name" value="S-adenosyl-L-methionine-dependent methyltransferases"/>
    <property type="match status" value="1"/>
</dbReference>
<evidence type="ECO:0000256" key="3">
    <source>
        <dbReference type="ARBA" id="ARBA00022691"/>
    </source>
</evidence>
<feature type="binding site" evidence="4">
    <location>
        <position position="336"/>
    </location>
    <ligand>
        <name>S-adenosyl-L-methionine</name>
        <dbReference type="ChEBI" id="CHEBI:59789"/>
    </ligand>
</feature>
<feature type="binding site" evidence="4">
    <location>
        <position position="386"/>
    </location>
    <ligand>
        <name>S-adenosyl-L-methionine</name>
        <dbReference type="ChEBI" id="CHEBI:59789"/>
    </ligand>
</feature>
<keyword evidence="1 4" id="KW-0489">Methyltransferase</keyword>
<dbReference type="NCBIfam" id="TIGR00479">
    <property type="entry name" value="rumA"/>
    <property type="match status" value="1"/>
</dbReference>
<dbReference type="CDD" id="cd02440">
    <property type="entry name" value="AdoMet_MTases"/>
    <property type="match status" value="1"/>
</dbReference>
<dbReference type="InterPro" id="IPR012340">
    <property type="entry name" value="NA-bd_OB-fold"/>
</dbReference>
<feature type="active site" evidence="5">
    <location>
        <position position="464"/>
    </location>
</feature>
<feature type="binding site" evidence="4">
    <location>
        <position position="365"/>
    </location>
    <ligand>
        <name>S-adenosyl-L-methionine</name>
        <dbReference type="ChEBI" id="CHEBI:59789"/>
    </ligand>
</feature>
<name>A0A239ANN3_9BACT</name>
<dbReference type="Gene3D" id="3.40.50.150">
    <property type="entry name" value="Vaccinia Virus protein VP39"/>
    <property type="match status" value="1"/>
</dbReference>